<dbReference type="InterPro" id="IPR002528">
    <property type="entry name" value="MATE_fam"/>
</dbReference>
<feature type="transmembrane region" description="Helical" evidence="6">
    <location>
        <begin position="101"/>
        <end position="125"/>
    </location>
</feature>
<feature type="transmembrane region" description="Helical" evidence="6">
    <location>
        <begin position="174"/>
        <end position="195"/>
    </location>
</feature>
<dbReference type="CDD" id="cd13132">
    <property type="entry name" value="MATE_eukaryotic"/>
    <property type="match status" value="1"/>
</dbReference>
<comment type="caution">
    <text evidence="7">The sequence shown here is derived from an EMBL/GenBank/DDBJ whole genome shotgun (WGS) entry which is preliminary data.</text>
</comment>
<dbReference type="GO" id="GO:0022857">
    <property type="term" value="F:transmembrane transporter activity"/>
    <property type="evidence" value="ECO:0000318"/>
    <property type="project" value="GO_Central"/>
</dbReference>
<dbReference type="AlphaFoldDB" id="A0A0K9P2M3"/>
<feature type="transmembrane region" description="Helical" evidence="6">
    <location>
        <begin position="284"/>
        <end position="304"/>
    </location>
</feature>
<evidence type="ECO:0000256" key="2">
    <source>
        <dbReference type="ARBA" id="ARBA00010199"/>
    </source>
</evidence>
<organism evidence="7 8">
    <name type="scientific">Zostera marina</name>
    <name type="common">Eelgrass</name>
    <dbReference type="NCBI Taxonomy" id="29655"/>
    <lineage>
        <taxon>Eukaryota</taxon>
        <taxon>Viridiplantae</taxon>
        <taxon>Streptophyta</taxon>
        <taxon>Embryophyta</taxon>
        <taxon>Tracheophyta</taxon>
        <taxon>Spermatophyta</taxon>
        <taxon>Magnoliopsida</taxon>
        <taxon>Liliopsida</taxon>
        <taxon>Zosteraceae</taxon>
        <taxon>Zostera</taxon>
    </lineage>
</organism>
<feature type="transmembrane region" description="Helical" evidence="6">
    <location>
        <begin position="245"/>
        <end position="264"/>
    </location>
</feature>
<keyword evidence="8" id="KW-1185">Reference proteome</keyword>
<keyword evidence="4 6" id="KW-1133">Transmembrane helix</keyword>
<feature type="transmembrane region" description="Helical" evidence="6">
    <location>
        <begin position="428"/>
        <end position="450"/>
    </location>
</feature>
<evidence type="ECO:0000313" key="7">
    <source>
        <dbReference type="EMBL" id="KMZ62460.1"/>
    </source>
</evidence>
<dbReference type="OrthoDB" id="2126698at2759"/>
<dbReference type="GO" id="GO:0015297">
    <property type="term" value="F:antiporter activity"/>
    <property type="evidence" value="ECO:0007669"/>
    <property type="project" value="InterPro"/>
</dbReference>
<sequence>MDSSGNQTSILTMEKKKGIVIAELKKQLWLAGPLVSVNILLFCVQMISVMFVGHLGELALAGASLATSFAGVTGFSVLLGMSCALDTFCGQAFGAKQYHMLGVYMQRAMIILSTVSIPIMFIWAYTGKILLLFKQNQEISVEAGVYARWLIPSIFAFGFLQCKMKFLQTQNTVFPMVVTSGVTLLFHVPVCWVLVFKSGLGIRGAALANSFSYWINVILLAVYVKMSPTCKNTWNGFSKDAFSDILSFLKLAVPSAMMVCLEFWSFEMLVLIAGLLPNPKLQTSILSISLNTLSIEYMVVLALSSVMSIRVSNELGAERPRAARLAVSVMMLIVAIESIASSLTLFFLRNVWGNLYSNEIEVIKHVALITPLLAASMILDGFQCTLSGIVRGIGKQKIGAYINLGAYYIVGLPCGILFAFVLHLKGKGLMLGIISALFVQLMLLTMVTLFTNWEKEAKKAGARFDSLSEIPT</sequence>
<evidence type="ECO:0000256" key="3">
    <source>
        <dbReference type="ARBA" id="ARBA00022692"/>
    </source>
</evidence>
<keyword evidence="5 6" id="KW-0472">Membrane</keyword>
<evidence type="ECO:0000313" key="8">
    <source>
        <dbReference type="Proteomes" id="UP000036987"/>
    </source>
</evidence>
<dbReference type="Proteomes" id="UP000036987">
    <property type="component" value="Unassembled WGS sequence"/>
</dbReference>
<evidence type="ECO:0000256" key="6">
    <source>
        <dbReference type="RuleBase" id="RU004914"/>
    </source>
</evidence>
<feature type="transmembrane region" description="Helical" evidence="6">
    <location>
        <begin position="145"/>
        <end position="162"/>
    </location>
</feature>
<evidence type="ECO:0000256" key="4">
    <source>
        <dbReference type="ARBA" id="ARBA00022989"/>
    </source>
</evidence>
<comment type="subcellular location">
    <subcellularLocation>
        <location evidence="1">Membrane</location>
        <topology evidence="1">Multi-pass membrane protein</topology>
    </subcellularLocation>
</comment>
<comment type="similarity">
    <text evidence="2 6">Belongs to the multi antimicrobial extrusion (MATE) (TC 2.A.66.1) family.</text>
</comment>
<reference evidence="8" key="1">
    <citation type="journal article" date="2016" name="Nature">
        <title>The genome of the seagrass Zostera marina reveals angiosperm adaptation to the sea.</title>
        <authorList>
            <person name="Olsen J.L."/>
            <person name="Rouze P."/>
            <person name="Verhelst B."/>
            <person name="Lin Y.-C."/>
            <person name="Bayer T."/>
            <person name="Collen J."/>
            <person name="Dattolo E."/>
            <person name="De Paoli E."/>
            <person name="Dittami S."/>
            <person name="Maumus F."/>
            <person name="Michel G."/>
            <person name="Kersting A."/>
            <person name="Lauritano C."/>
            <person name="Lohaus R."/>
            <person name="Toepel M."/>
            <person name="Tonon T."/>
            <person name="Vanneste K."/>
            <person name="Amirebrahimi M."/>
            <person name="Brakel J."/>
            <person name="Bostroem C."/>
            <person name="Chovatia M."/>
            <person name="Grimwood J."/>
            <person name="Jenkins J.W."/>
            <person name="Jueterbock A."/>
            <person name="Mraz A."/>
            <person name="Stam W.T."/>
            <person name="Tice H."/>
            <person name="Bornberg-Bauer E."/>
            <person name="Green P.J."/>
            <person name="Pearson G.A."/>
            <person name="Procaccini G."/>
            <person name="Duarte C.M."/>
            <person name="Schmutz J."/>
            <person name="Reusch T.B.H."/>
            <person name="Van de Peer Y."/>
        </authorList>
    </citation>
    <scope>NUCLEOTIDE SEQUENCE [LARGE SCALE GENOMIC DNA]</scope>
    <source>
        <strain evidence="8">cv. Finnish</strain>
    </source>
</reference>
<evidence type="ECO:0000256" key="5">
    <source>
        <dbReference type="ARBA" id="ARBA00023136"/>
    </source>
</evidence>
<dbReference type="Pfam" id="PF01554">
    <property type="entry name" value="MatE"/>
    <property type="match status" value="2"/>
</dbReference>
<feature type="transmembrane region" description="Helical" evidence="6">
    <location>
        <begin position="28"/>
        <end position="52"/>
    </location>
</feature>
<feature type="transmembrane region" description="Helical" evidence="6">
    <location>
        <begin position="368"/>
        <end position="389"/>
    </location>
</feature>
<feature type="transmembrane region" description="Helical" evidence="6">
    <location>
        <begin position="401"/>
        <end position="422"/>
    </location>
</feature>
<evidence type="ECO:0000256" key="1">
    <source>
        <dbReference type="ARBA" id="ARBA00004141"/>
    </source>
</evidence>
<feature type="transmembrane region" description="Helical" evidence="6">
    <location>
        <begin position="325"/>
        <end position="348"/>
    </location>
</feature>
<dbReference type="GO" id="GO:1990961">
    <property type="term" value="P:xenobiotic detoxification by transmembrane export across the plasma membrane"/>
    <property type="evidence" value="ECO:0007669"/>
    <property type="project" value="InterPro"/>
</dbReference>
<dbReference type="PANTHER" id="PTHR11206">
    <property type="entry name" value="MULTIDRUG RESISTANCE PROTEIN"/>
    <property type="match status" value="1"/>
</dbReference>
<accession>A0A0K9P2M3</accession>
<proteinExistence type="inferred from homology"/>
<feature type="transmembrane region" description="Helical" evidence="6">
    <location>
        <begin position="201"/>
        <end position="224"/>
    </location>
</feature>
<dbReference type="GO" id="GO:0016020">
    <property type="term" value="C:membrane"/>
    <property type="evidence" value="ECO:0000318"/>
    <property type="project" value="GO_Central"/>
</dbReference>
<dbReference type="GO" id="GO:0042910">
    <property type="term" value="F:xenobiotic transmembrane transporter activity"/>
    <property type="evidence" value="ECO:0007669"/>
    <property type="project" value="InterPro"/>
</dbReference>
<dbReference type="STRING" id="29655.A0A0K9P2M3"/>
<dbReference type="NCBIfam" id="TIGR00797">
    <property type="entry name" value="matE"/>
    <property type="match status" value="1"/>
</dbReference>
<protein>
    <recommendedName>
        <fullName evidence="6">Protein DETOXIFICATION</fullName>
    </recommendedName>
    <alternativeName>
        <fullName evidence="6">Multidrug and toxic compound extrusion protein</fullName>
    </alternativeName>
</protein>
<keyword evidence="3 6" id="KW-0812">Transmembrane</keyword>
<name>A0A0K9P2M3_ZOSMR</name>
<dbReference type="OMA" id="CHYANGS"/>
<feature type="transmembrane region" description="Helical" evidence="6">
    <location>
        <begin position="58"/>
        <end position="80"/>
    </location>
</feature>
<gene>
    <name evidence="7" type="ORF">ZOSMA_460G00030</name>
</gene>
<dbReference type="EMBL" id="LFYR01001352">
    <property type="protein sequence ID" value="KMZ62460.1"/>
    <property type="molecule type" value="Genomic_DNA"/>
</dbReference>
<dbReference type="InterPro" id="IPR045069">
    <property type="entry name" value="MATE_euk"/>
</dbReference>